<reference evidence="2 3" key="1">
    <citation type="submission" date="2013-07" db="EMBL/GenBank/DDBJ databases">
        <title>Thioclava pacifica DSM 10166 Genome Sequencing.</title>
        <authorList>
            <person name="Lai Q."/>
            <person name="Shao Z."/>
        </authorList>
    </citation>
    <scope>NUCLEOTIDE SEQUENCE [LARGE SCALE GENOMIC DNA]</scope>
    <source>
        <strain evidence="2 3">DSM 10166</strain>
    </source>
</reference>
<dbReference type="Pfam" id="PF13614">
    <property type="entry name" value="AAA_31"/>
    <property type="match status" value="2"/>
</dbReference>
<dbReference type="eggNOG" id="COG1192">
    <property type="taxonomic scope" value="Bacteria"/>
</dbReference>
<dbReference type="RefSeq" id="WP_038075020.1">
    <property type="nucleotide sequence ID" value="NZ_AUND01000012.1"/>
</dbReference>
<dbReference type="InterPro" id="IPR027417">
    <property type="entry name" value="P-loop_NTPase"/>
</dbReference>
<organism evidence="2 3">
    <name type="scientific">Thioclava pacifica DSM 10166</name>
    <dbReference type="NCBI Taxonomy" id="1353537"/>
    <lineage>
        <taxon>Bacteria</taxon>
        <taxon>Pseudomonadati</taxon>
        <taxon>Pseudomonadota</taxon>
        <taxon>Alphaproteobacteria</taxon>
        <taxon>Rhodobacterales</taxon>
        <taxon>Paracoccaceae</taxon>
        <taxon>Thioclava</taxon>
    </lineage>
</organism>
<proteinExistence type="predicted"/>
<protein>
    <recommendedName>
        <fullName evidence="1">AAA domain-containing protein</fullName>
    </recommendedName>
</protein>
<evidence type="ECO:0000259" key="1">
    <source>
        <dbReference type="Pfam" id="PF13614"/>
    </source>
</evidence>
<dbReference type="InterPro" id="IPR025669">
    <property type="entry name" value="AAA_dom"/>
</dbReference>
<dbReference type="OrthoDB" id="9777757at2"/>
<keyword evidence="3" id="KW-1185">Reference proteome</keyword>
<dbReference type="InterPro" id="IPR050678">
    <property type="entry name" value="DNA_Partitioning_ATPase"/>
</dbReference>
<feature type="domain" description="AAA" evidence="1">
    <location>
        <begin position="4"/>
        <end position="58"/>
    </location>
</feature>
<dbReference type="CDD" id="cd02042">
    <property type="entry name" value="ParAB_family"/>
    <property type="match status" value="1"/>
</dbReference>
<name>A0A074JE74_9RHOB</name>
<dbReference type="SUPFAM" id="SSF52540">
    <property type="entry name" value="P-loop containing nucleoside triphosphate hydrolases"/>
    <property type="match status" value="1"/>
</dbReference>
<dbReference type="PANTHER" id="PTHR13696">
    <property type="entry name" value="P-LOOP CONTAINING NUCLEOSIDE TRIPHOSPHATE HYDROLASE"/>
    <property type="match status" value="1"/>
</dbReference>
<evidence type="ECO:0000313" key="3">
    <source>
        <dbReference type="Proteomes" id="UP000027432"/>
    </source>
</evidence>
<accession>A0A074JE74</accession>
<dbReference type="STRING" id="1353537.TP2_04160"/>
<dbReference type="EMBL" id="AUND01000012">
    <property type="protein sequence ID" value="KEO54120.1"/>
    <property type="molecule type" value="Genomic_DNA"/>
</dbReference>
<comment type="caution">
    <text evidence="2">The sequence shown here is derived from an EMBL/GenBank/DDBJ whole genome shotgun (WGS) entry which is preliminary data.</text>
</comment>
<evidence type="ECO:0000313" key="2">
    <source>
        <dbReference type="EMBL" id="KEO54120.1"/>
    </source>
</evidence>
<dbReference type="Gene3D" id="3.40.50.300">
    <property type="entry name" value="P-loop containing nucleotide triphosphate hydrolases"/>
    <property type="match status" value="1"/>
</dbReference>
<dbReference type="Proteomes" id="UP000027432">
    <property type="component" value="Unassembled WGS sequence"/>
</dbReference>
<gene>
    <name evidence="2" type="ORF">TP2_04160</name>
</gene>
<feature type="domain" description="AAA" evidence="1">
    <location>
        <begin position="168"/>
        <end position="221"/>
    </location>
</feature>
<dbReference type="PANTHER" id="PTHR13696:SF99">
    <property type="entry name" value="COBYRINIC ACID AC-DIAMIDE SYNTHASE"/>
    <property type="match status" value="1"/>
</dbReference>
<dbReference type="AlphaFoldDB" id="A0A074JE74"/>
<sequence length="366" mass="41096">MTPKIVSVFNNKGGVGKTTLTFHLAHALGELGKKVLLVDFDPQCNLTIVSMTMEQIEKIWTAEDAFIEDFAAAKENESADNFDRLLDDVRSIHFILKPTEDGTAELPRLPPPASLTKNVDLLPGRLTLHLFEAKIGERWSGIYQGDPLALRTATRARELAYKYADMHGYDIVIFDTSPSLGALNRDILTLTDGFLIPCSPDLFSIYGIRNIGGALDLWRKQFDTIFHLLSDTKRSQFPEKFVRLIGYTLYNARRYSGQKNPLGLAAAHYHYAEQIPGTIRNHIDPENSLPFDEILGGSIGGDSVIYAHNTFPSLAQKYHLPMWRLPESELQPEDKSTIGGNQQKFKDTQQMYHAFASDVIDRIAKL</sequence>